<proteinExistence type="predicted"/>
<dbReference type="Proteomes" id="UP000095286">
    <property type="component" value="Unplaced"/>
</dbReference>
<name>A0AC35U6X1_9BILA</name>
<accession>A0AC35U6X1</accession>
<protein>
    <submittedName>
        <fullName evidence="2">Methionine synthase</fullName>
    </submittedName>
</protein>
<dbReference type="WBParaSite" id="RSKR_0000830300.1">
    <property type="protein sequence ID" value="RSKR_0000830300.1"/>
    <property type="gene ID" value="RSKR_0000830300"/>
</dbReference>
<organism evidence="1 2">
    <name type="scientific">Rhabditophanes sp. KR3021</name>
    <dbReference type="NCBI Taxonomy" id="114890"/>
    <lineage>
        <taxon>Eukaryota</taxon>
        <taxon>Metazoa</taxon>
        <taxon>Ecdysozoa</taxon>
        <taxon>Nematoda</taxon>
        <taxon>Chromadorea</taxon>
        <taxon>Rhabditida</taxon>
        <taxon>Tylenchina</taxon>
        <taxon>Panagrolaimomorpha</taxon>
        <taxon>Strongyloidoidea</taxon>
        <taxon>Alloionematidae</taxon>
        <taxon>Rhabditophanes</taxon>
    </lineage>
</organism>
<evidence type="ECO:0000313" key="1">
    <source>
        <dbReference type="Proteomes" id="UP000095286"/>
    </source>
</evidence>
<sequence>MILTRGQLTKAAIKKTCSERIMIIDGAMGTMIQKHFLEEEDFRNESLSDVTKPLKGNNDILSLTRPDIILGIHREYLEAGCDFIETNTFSGTTIAQEDYGCQHMVHQINYESARLAKQACDEYTESTGIRRYVAGALGPTNKTLSISPSVEKPEFRNITFQELVTAYYAQAKSLYDGGADVLLIETIFDTANAKTAIFAVRTLFEDPNYPEIPVFISGTIVDMSGRTLSGQTGEAFLLSTQHGKPLAVGLNCALGANEMRPFIEAISREAEFLIICYPNAGLPNALGGYDETPESFAHDVSALVRSGFINIVGGCCGTTPDHINALKNACANIKPRVPPVDVHPKSLCLSGLEPYYVDDNSIFVNIGERCNVSGYDETPESFAHDVSALVRSGFINIVGGCCGTTPDHINALKNACANIKPRVPPVDVHPKSLCLSGLEPYYVDDNSIFVNIGERCNVSGSRAFANLIKKDNYEKALTVARLQVENGAQVIDINVDDGLLDGKFVMGKFLRLIASEPDVSRVPICIDSSDFDVLIAGLEACQGRCIVNSISLKEGEEIFLKKARLIQKYGAAVVVMAFDEEGQAAETERKFEICERSYKLLVEKIDFNPSDIIFDPNILTIGTGMIEHSQYAIYFIEVCKLIKKHLPGAWISGGVSNISFSFRGMEVLREAMHSVFLYHTIKAGLTMGIVNAGALPLYSDIEPNLLKLCEDLIFDRDPDATEKMLAVAQSLTKGEKVVDEAANAWRHESVEKRLIHALVKGIDAHVVEDTEEARLNFERYPRPLNIIEGPLMDGMSTVGELFGSGKMFLPQVIKSARVMKKAVGHLIPFMNTEREERIKTMGLAEDESPYNGVMVIATVKGDVHDIGKNIVAVVMGCNNFKVIDLGVMTPADKIIKAAIEHKADFIGASGLITPSLEEMVHLAKEMQRVGLKIPLLIGGATTSKTHTAVKIDRRYDSPVVHCLDASKSVTVSSSLLDMKVRKEFLEDLEEDYESVREEYYDSLRDRRFIPLKDARARRVEFDWDNFKTYHPTFTGAKTIEDVGLEHLVPYIDWKPFFDVWQLRGKYPNRGYPNIFKDADVGEEAKKVFADAQEMISDLIKNKTLSCKAVIGFYKCGSRGDDIILVDENDTETEIVHGLRQQCDKEHDQKCYCISDFIRPFDSAGKADDYIGMFACSVGHGVDAICDKYEKIDLDDYKSIMLKAVADRFSEAAAEYLHREVRINYWGYSKEETLEAEDMLAIKYQGIRPAPGYPVQPDHQEKVMMWKVMDIEKRTNIQLTESLAMEPASSVSGLYFANPHSEYFSLGKIDKDQVEDYASRRNQTVEHIEKWLGPNIGYDF</sequence>
<evidence type="ECO:0000313" key="2">
    <source>
        <dbReference type="WBParaSite" id="RSKR_0000830300.1"/>
    </source>
</evidence>
<reference evidence="2" key="1">
    <citation type="submission" date="2016-11" db="UniProtKB">
        <authorList>
            <consortium name="WormBaseParasite"/>
        </authorList>
    </citation>
    <scope>IDENTIFICATION</scope>
    <source>
        <strain evidence="2">KR3021</strain>
    </source>
</reference>